<dbReference type="InterPro" id="IPR055570">
    <property type="entry name" value="DUF7146"/>
</dbReference>
<keyword evidence="1" id="KW-0175">Coiled coil</keyword>
<proteinExistence type="predicted"/>
<reference evidence="4 5" key="1">
    <citation type="submission" date="2014-06" db="EMBL/GenBank/DDBJ databases">
        <title>Functional and comparative genomic analyses of the Drosophila gut microbiota identify candidate symbiosis factors.</title>
        <authorList>
            <person name="Newell P.D."/>
            <person name="Chaston J.M."/>
            <person name="Douglas A.E."/>
        </authorList>
    </citation>
    <scope>NUCLEOTIDE SEQUENCE [LARGE SCALE GENOMIC DNA]</scope>
    <source>
        <strain evidence="4 5">DmCS_006</strain>
    </source>
</reference>
<evidence type="ECO:0000259" key="3">
    <source>
        <dbReference type="Pfam" id="PF23639"/>
    </source>
</evidence>
<comment type="caution">
    <text evidence="4">The sequence shown here is derived from an EMBL/GenBank/DDBJ whole genome shotgun (WGS) entry which is preliminary data.</text>
</comment>
<dbReference type="RefSeq" id="WP_231551914.1">
    <property type="nucleotide sequence ID" value="NZ_JACAOJ010000075.1"/>
</dbReference>
<dbReference type="Pfam" id="PF13362">
    <property type="entry name" value="Toprim_3"/>
    <property type="match status" value="1"/>
</dbReference>
<accession>A0A094YG27</accession>
<dbReference type="Gene3D" id="3.40.1360.10">
    <property type="match status" value="1"/>
</dbReference>
<evidence type="ECO:0000313" key="5">
    <source>
        <dbReference type="Proteomes" id="UP000029448"/>
    </source>
</evidence>
<organism evidence="4 5">
    <name type="scientific">Acetobacter tropicalis</name>
    <dbReference type="NCBI Taxonomy" id="104102"/>
    <lineage>
        <taxon>Bacteria</taxon>
        <taxon>Pseudomonadati</taxon>
        <taxon>Pseudomonadota</taxon>
        <taxon>Alphaproteobacteria</taxon>
        <taxon>Acetobacterales</taxon>
        <taxon>Acetobacteraceae</taxon>
        <taxon>Acetobacter</taxon>
    </lineage>
</organism>
<name>A0A094YG27_9PROT</name>
<dbReference type="EMBL" id="JOKM01000106">
    <property type="protein sequence ID" value="KGB21000.1"/>
    <property type="molecule type" value="Genomic_DNA"/>
</dbReference>
<dbReference type="AlphaFoldDB" id="A0A094YG27"/>
<protein>
    <submittedName>
        <fullName evidence="4">Uncharacterized protein</fullName>
    </submittedName>
</protein>
<dbReference type="PATRIC" id="fig|104102.7.peg.3320"/>
<feature type="domain" description="DUF7146" evidence="3">
    <location>
        <begin position="128"/>
        <end position="235"/>
    </location>
</feature>
<dbReference type="GeneID" id="89477526"/>
<keyword evidence="5" id="KW-1185">Reference proteome</keyword>
<feature type="domain" description="Toprim" evidence="2">
    <location>
        <begin position="254"/>
        <end position="341"/>
    </location>
</feature>
<dbReference type="STRING" id="104102.AtDm6_3365"/>
<evidence type="ECO:0000259" key="2">
    <source>
        <dbReference type="Pfam" id="PF13362"/>
    </source>
</evidence>
<feature type="coiled-coil region" evidence="1">
    <location>
        <begin position="108"/>
        <end position="135"/>
    </location>
</feature>
<evidence type="ECO:0000256" key="1">
    <source>
        <dbReference type="SAM" id="Coils"/>
    </source>
</evidence>
<dbReference type="Proteomes" id="UP000029448">
    <property type="component" value="Unassembled WGS sequence"/>
</dbReference>
<sequence length="342" mass="36657">MSKQKLSAAELSAMLAQGMEQLAREVLPGGRRNGAEWQCGSVAGEAGKSLAVHLYGPKAGIWKDFASGQSGDALDLIAASLTGGDLSEAYRWGSSWLGLTDETVAVRRAEIKKKCEKAEKAQQEYEKNNRATARKLWLDARPDIIGSPVDAYLKGRGIDLRKLDHAPGALRFAPEHYCHEIRAPLPAMLAAISNLEGKIIALHQTWLGQHGGQWTKAKLQCAKKVRGRMSGGFIPLRKGAAGTTLKQIKPGETVAIGEGIETCLSVALACPELRILAAVSLSNLGSVQLPDTATDVLILADRDEAPAAQQGLRKAIDQFLQADRSVRVAKPPKGKDFNDVLG</sequence>
<evidence type="ECO:0000313" key="4">
    <source>
        <dbReference type="EMBL" id="KGB21000.1"/>
    </source>
</evidence>
<dbReference type="InterPro" id="IPR006171">
    <property type="entry name" value="TOPRIM_dom"/>
</dbReference>
<gene>
    <name evidence="4" type="ORF">AtDm6_3365</name>
</gene>
<dbReference type="Pfam" id="PF23639">
    <property type="entry name" value="DUF7146"/>
    <property type="match status" value="1"/>
</dbReference>